<evidence type="ECO:0000256" key="3">
    <source>
        <dbReference type="ARBA" id="ARBA00022759"/>
    </source>
</evidence>
<dbReference type="EMBL" id="MN739556">
    <property type="protein sequence ID" value="QHT13026.1"/>
    <property type="molecule type" value="Genomic_DNA"/>
</dbReference>
<evidence type="ECO:0008006" key="10">
    <source>
        <dbReference type="Google" id="ProtNLM"/>
    </source>
</evidence>
<evidence type="ECO:0000256" key="4">
    <source>
        <dbReference type="ARBA" id="ARBA00022801"/>
    </source>
</evidence>
<feature type="coiled-coil region" evidence="6">
    <location>
        <begin position="89"/>
        <end position="134"/>
    </location>
</feature>
<protein>
    <recommendedName>
        <fullName evidence="10">XPG N-terminal domain-containing protein</fullName>
    </recommendedName>
</protein>
<dbReference type="Gene3D" id="1.10.150.20">
    <property type="entry name" value="5' to 3' exonuclease, C-terminal subdomain"/>
    <property type="match status" value="1"/>
</dbReference>
<dbReference type="PANTHER" id="PTHR11081">
    <property type="entry name" value="FLAP ENDONUCLEASE FAMILY MEMBER"/>
    <property type="match status" value="1"/>
</dbReference>
<dbReference type="CDD" id="cd09897">
    <property type="entry name" value="H3TH_FEN1-XPG-like"/>
    <property type="match status" value="1"/>
</dbReference>
<keyword evidence="3" id="KW-0255">Endonuclease</keyword>
<dbReference type="GO" id="GO:0017108">
    <property type="term" value="F:5'-flap endonuclease activity"/>
    <property type="evidence" value="ECO:0007669"/>
    <property type="project" value="TreeGrafter"/>
</dbReference>
<organism evidence="9">
    <name type="scientific">viral metagenome</name>
    <dbReference type="NCBI Taxonomy" id="1070528"/>
    <lineage>
        <taxon>unclassified sequences</taxon>
        <taxon>metagenomes</taxon>
        <taxon>organismal metagenomes</taxon>
    </lineage>
</organism>
<keyword evidence="6" id="KW-0175">Coiled coil</keyword>
<feature type="domain" description="XPG N-terminal" evidence="8">
    <location>
        <begin position="1"/>
        <end position="92"/>
    </location>
</feature>
<dbReference type="PANTHER" id="PTHR11081:SF9">
    <property type="entry name" value="FLAP ENDONUCLEASE 1"/>
    <property type="match status" value="1"/>
</dbReference>
<dbReference type="PRINTS" id="PR00853">
    <property type="entry name" value="XPGRADSUPER"/>
</dbReference>
<dbReference type="SUPFAM" id="SSF88723">
    <property type="entry name" value="PIN domain-like"/>
    <property type="match status" value="1"/>
</dbReference>
<dbReference type="InterPro" id="IPR006086">
    <property type="entry name" value="XPG-I_dom"/>
</dbReference>
<evidence type="ECO:0000313" key="9">
    <source>
        <dbReference type="EMBL" id="QHT13026.1"/>
    </source>
</evidence>
<accession>A0A6C0D7L5</accession>
<dbReference type="InterPro" id="IPR029060">
    <property type="entry name" value="PIN-like_dom_sf"/>
</dbReference>
<feature type="domain" description="XPG-I" evidence="7">
    <location>
        <begin position="151"/>
        <end position="220"/>
    </location>
</feature>
<dbReference type="Pfam" id="PF00867">
    <property type="entry name" value="XPG_I"/>
    <property type="match status" value="1"/>
</dbReference>
<evidence type="ECO:0000259" key="8">
    <source>
        <dbReference type="SMART" id="SM00485"/>
    </source>
</evidence>
<dbReference type="InterPro" id="IPR006085">
    <property type="entry name" value="XPG_DNA_repair_N"/>
</dbReference>
<dbReference type="SMART" id="SM00484">
    <property type="entry name" value="XPGI"/>
    <property type="match status" value="1"/>
</dbReference>
<name>A0A6C0D7L5_9ZZZZ</name>
<dbReference type="InterPro" id="IPR006084">
    <property type="entry name" value="XPG/Rad2"/>
</dbReference>
<dbReference type="GO" id="GO:0046872">
    <property type="term" value="F:metal ion binding"/>
    <property type="evidence" value="ECO:0007669"/>
    <property type="project" value="UniProtKB-KW"/>
</dbReference>
<dbReference type="SMART" id="SM00485">
    <property type="entry name" value="XPGN"/>
    <property type="match status" value="1"/>
</dbReference>
<dbReference type="SUPFAM" id="SSF47807">
    <property type="entry name" value="5' to 3' exonuclease, C-terminal subdomain"/>
    <property type="match status" value="1"/>
</dbReference>
<proteinExistence type="predicted"/>
<dbReference type="Pfam" id="PF00752">
    <property type="entry name" value="XPG_N"/>
    <property type="match status" value="1"/>
</dbReference>
<evidence type="ECO:0000256" key="1">
    <source>
        <dbReference type="ARBA" id="ARBA00022722"/>
    </source>
</evidence>
<keyword evidence="4" id="KW-0378">Hydrolase</keyword>
<dbReference type="AlphaFoldDB" id="A0A6C0D7L5"/>
<dbReference type="Gene3D" id="3.40.50.1010">
    <property type="entry name" value="5'-nuclease"/>
    <property type="match status" value="1"/>
</dbReference>
<evidence type="ECO:0000256" key="2">
    <source>
        <dbReference type="ARBA" id="ARBA00022723"/>
    </source>
</evidence>
<keyword evidence="5" id="KW-0460">Magnesium</keyword>
<evidence type="ECO:0000256" key="6">
    <source>
        <dbReference type="SAM" id="Coils"/>
    </source>
</evidence>
<sequence>MGIKHLNIFLKDNCSEAIKCVSIADLSGKKIAVDISIYLYKYIGDDNLIENIYLMISMFRYYNIIPIFIFDGKPPAEKKELLIQRRKDKIFAENEYNRLKKQLDSISINVNVNVNEDELEKQEIISNMDSLKKRFIYVSKNQIEKVKELITSYGVTYYDAPGEADELCAMLVIKKKVWGCMSEDMDLFAYGCPRVLRYFSLINRTVVVYTMKHILNKLDITQKEFRQICILSGTDYNSNSENKCELKKTIKLFKKYKKSNEMGDFYEWIYNKFPEHIDDLDLLQNTYNMFDLSDNHIHLKNCDNISIVNRPIMKEKMYSILEEDGFVFGNYTCD</sequence>
<keyword evidence="1" id="KW-0540">Nuclease</keyword>
<evidence type="ECO:0000259" key="7">
    <source>
        <dbReference type="SMART" id="SM00484"/>
    </source>
</evidence>
<evidence type="ECO:0000256" key="5">
    <source>
        <dbReference type="ARBA" id="ARBA00022842"/>
    </source>
</evidence>
<keyword evidence="2" id="KW-0479">Metal-binding</keyword>
<reference evidence="9" key="1">
    <citation type="journal article" date="2020" name="Nature">
        <title>Giant virus diversity and host interactions through global metagenomics.</title>
        <authorList>
            <person name="Schulz F."/>
            <person name="Roux S."/>
            <person name="Paez-Espino D."/>
            <person name="Jungbluth S."/>
            <person name="Walsh D.A."/>
            <person name="Denef V.J."/>
            <person name="McMahon K.D."/>
            <person name="Konstantinidis K.T."/>
            <person name="Eloe-Fadrosh E.A."/>
            <person name="Kyrpides N.C."/>
            <person name="Woyke T."/>
        </authorList>
    </citation>
    <scope>NUCLEOTIDE SEQUENCE</scope>
    <source>
        <strain evidence="9">GVMAG-M-3300023174-130</strain>
    </source>
</reference>
<dbReference type="InterPro" id="IPR036279">
    <property type="entry name" value="5-3_exonuclease_C_sf"/>
</dbReference>